<keyword evidence="2" id="KW-1185">Reference proteome</keyword>
<protein>
    <submittedName>
        <fullName evidence="1">Uncharacterized protein</fullName>
    </submittedName>
</protein>
<accession>A0ABT7PAB2</accession>
<evidence type="ECO:0000313" key="2">
    <source>
        <dbReference type="Proteomes" id="UP001529272"/>
    </source>
</evidence>
<sequence>MSTDKADAEETGRRTAGMDDSWKYRCITAADPAGSEFDMYAQPVPTGEWSYALDDHGIRYRRLGWPFGRDDRHAAEPEPTGVRLAPDTEYRSWRNEYVLLYPGRIHECYGDATPDWAHAYLDLWVRAQGMGGIIVPRVEVEIDMCNQVARIAEECPAALRGQAEMKGARLVTFLQTHTARARVPRSRRTPVTAHDAWTGSR</sequence>
<dbReference type="RefSeq" id="WP_069953963.1">
    <property type="nucleotide sequence ID" value="NZ_JASZZX010000068.1"/>
</dbReference>
<organism evidence="1 2">
    <name type="scientific">Mycobacterium intracellulare subsp. chimaera</name>
    <dbReference type="NCBI Taxonomy" id="222805"/>
    <lineage>
        <taxon>Bacteria</taxon>
        <taxon>Bacillati</taxon>
        <taxon>Actinomycetota</taxon>
        <taxon>Actinomycetes</taxon>
        <taxon>Mycobacteriales</taxon>
        <taxon>Mycobacteriaceae</taxon>
        <taxon>Mycobacterium</taxon>
        <taxon>Mycobacterium avium complex (MAC)</taxon>
    </lineage>
</organism>
<name>A0ABT7PAB2_MYCIT</name>
<gene>
    <name evidence="1" type="ORF">QRB35_30245</name>
</gene>
<dbReference type="EMBL" id="JASZZX010000068">
    <property type="protein sequence ID" value="MDM3930219.1"/>
    <property type="molecule type" value="Genomic_DNA"/>
</dbReference>
<proteinExistence type="predicted"/>
<comment type="caution">
    <text evidence="1">The sequence shown here is derived from an EMBL/GenBank/DDBJ whole genome shotgun (WGS) entry which is preliminary data.</text>
</comment>
<reference evidence="1 2" key="2">
    <citation type="submission" date="2023-06" db="EMBL/GenBank/DDBJ databases">
        <title>Itaconate inhibition of nontuberculous mycobacteria.</title>
        <authorList>
            <person name="Breen P."/>
            <person name="Zimbric M."/>
            <person name="Caverly L."/>
        </authorList>
    </citation>
    <scope>NUCLEOTIDE SEQUENCE [LARGE SCALE GENOMIC DNA]</scope>
    <source>
        <strain evidence="1 2">FLAC1071</strain>
    </source>
</reference>
<dbReference type="Proteomes" id="UP001529272">
    <property type="component" value="Unassembled WGS sequence"/>
</dbReference>
<reference evidence="2" key="1">
    <citation type="submission" date="2023-06" db="EMBL/GenBank/DDBJ databases">
        <title>Itaconate inhibition of nontuberculous mycobacteria.</title>
        <authorList>
            <person name="Spilker T."/>
        </authorList>
    </citation>
    <scope>NUCLEOTIDE SEQUENCE [LARGE SCALE GENOMIC DNA]</scope>
    <source>
        <strain evidence="2">FLAC1071</strain>
    </source>
</reference>
<evidence type="ECO:0000313" key="1">
    <source>
        <dbReference type="EMBL" id="MDM3930219.1"/>
    </source>
</evidence>